<gene>
    <name evidence="2 3 4" type="primary">LOC103698675</name>
</gene>
<dbReference type="InterPro" id="IPR055296">
    <property type="entry name" value="SRL2-like"/>
</dbReference>
<proteinExistence type="predicted"/>
<accession>A0A8B8ZVD8</accession>
<dbReference type="RefSeq" id="XP_038978259.1">
    <property type="nucleotide sequence ID" value="XM_039122331.1"/>
</dbReference>
<dbReference type="KEGG" id="pda:103698675"/>
<dbReference type="GeneID" id="103698675"/>
<dbReference type="Pfam" id="PF21052">
    <property type="entry name" value="EFR3_ARM"/>
    <property type="match status" value="1"/>
</dbReference>
<evidence type="ECO:0000313" key="3">
    <source>
        <dbReference type="RefSeq" id="XP_038978260.1"/>
    </source>
</evidence>
<dbReference type="PANTHER" id="PTHR46087">
    <property type="entry name" value="PUTATIVE, EXPRESSED-RELATED"/>
    <property type="match status" value="1"/>
</dbReference>
<dbReference type="RefSeq" id="XP_038978261.1">
    <property type="nucleotide sequence ID" value="XM_039122333.1"/>
</dbReference>
<keyword evidence="1" id="KW-1185">Reference proteome</keyword>
<protein>
    <submittedName>
        <fullName evidence="2 3">Protein SEMI-ROLLED LEAF 2-like isoform X1</fullName>
    </submittedName>
</protein>
<dbReference type="SUPFAM" id="SSF48371">
    <property type="entry name" value="ARM repeat"/>
    <property type="match status" value="1"/>
</dbReference>
<evidence type="ECO:0000313" key="4">
    <source>
        <dbReference type="RefSeq" id="XP_038978261.1"/>
    </source>
</evidence>
<dbReference type="Proteomes" id="UP000228380">
    <property type="component" value="Unplaced"/>
</dbReference>
<evidence type="ECO:0000313" key="1">
    <source>
        <dbReference type="Proteomes" id="UP000228380"/>
    </source>
</evidence>
<dbReference type="PANTHER" id="PTHR46087:SF11">
    <property type="entry name" value="PROTEIN SEMI-ROLLED LEAF 2"/>
    <property type="match status" value="1"/>
</dbReference>
<name>A0A8B8ZVD8_PHODC</name>
<dbReference type="InterPro" id="IPR049152">
    <property type="entry name" value="EFR3-like_ARM"/>
</dbReference>
<reference evidence="2 3" key="1">
    <citation type="submission" date="2025-04" db="UniProtKB">
        <authorList>
            <consortium name="RefSeq"/>
        </authorList>
    </citation>
    <scope>IDENTIFICATION</scope>
    <source>
        <tissue evidence="2 3">Young leaves</tissue>
    </source>
</reference>
<sequence length="1013" mass="113444">MGFMSRKILPACGNMCVCCPALRPSSRRPVKRYKKLLAEIFPKNLDGTPNERKIMKLCEYAAKNPLRIPKIAKFLEQRSYKELRSEHINFVKIITEAYSKLLYICKEQMAYFAISLLNVIIELLDNKQRDSVQILGCQTLTKFICSQADSTYARNIECLVRKVCVLAYRQGEEQKSLLQAASLQCLSAMIWFMTEYSYIFTDFDEIIHAILENYQADDHIDIDNERSDSHHNWVDEVVRSEARAGVTLGKDVNLSTTSLRPHSVPRDSAMLTREERESPEVWSQICVRKLAEMAKESTTMRCVLDPMLAYFDTGKHWASRHGLALFVLSDMTYSEKSSGNEQLILSAIIRHLDHKNVVHDPKTKSDIVQIATILVQHLRSQAVVAEIGAVSDLCRHLRKSLQTSVESAGPEESNWNDSLQNSIEDCLLEIVKGIGDARPLFDMMAITLEKMPVIAVVARATIGSLLILAHIISLTSIRSHSQSVFPEELLLQLLKAMMHPDVETRIVAHQIFSVTLVQNPNHPRHESEYLYETKKWQYRTTSVFASATALLEKLRREKGCLNADKHANDSHEEIKEKSMGDEEWKHGWPRKSSPYLYKLSCSIIDRIAAFNRSMEAETNIMVLTEDQTAQLLSAFWIQVNQADNLPSNIEAISHSFSLTLLFSRIKNSNHSNTVRFFQLPLSLRIASLDPNGMLSPSCQRSLFTLATGMLAFAGKSYHISELTNSLFCISSDFPENQRGCLGNREATTETCNIDPYLRVGDDLQIYVKSQSDLNVFGSDIDQQAATLILADLRKTVGDSDQHLFDIIVQELSRITDLEKDVLAKQLTETFTPEDVPLFGSMTTVDWVSIQALAVSEESLSFDEECSRSSTIDGDVVSESPATDIHKFIPRMPASPALPDVINVGQLLESALHVAGQVAGTSVSTSPLPYGAMASQCESLGMGTRKKLSSWLVGGHDLIPGNPAPAYPTGEQLAIRTVNAYGCEQQALIPVEPRPALRLPPASPFDNFLKALYY</sequence>
<evidence type="ECO:0000313" key="2">
    <source>
        <dbReference type="RefSeq" id="XP_038978259.1"/>
    </source>
</evidence>
<dbReference type="OrthoDB" id="19232at2759"/>
<dbReference type="InterPro" id="IPR016024">
    <property type="entry name" value="ARM-type_fold"/>
</dbReference>
<dbReference type="AlphaFoldDB" id="A0A8B8ZVD8"/>
<organism evidence="1 3">
    <name type="scientific">Phoenix dactylifera</name>
    <name type="common">Date palm</name>
    <dbReference type="NCBI Taxonomy" id="42345"/>
    <lineage>
        <taxon>Eukaryota</taxon>
        <taxon>Viridiplantae</taxon>
        <taxon>Streptophyta</taxon>
        <taxon>Embryophyta</taxon>
        <taxon>Tracheophyta</taxon>
        <taxon>Spermatophyta</taxon>
        <taxon>Magnoliopsida</taxon>
        <taxon>Liliopsida</taxon>
        <taxon>Arecaceae</taxon>
        <taxon>Coryphoideae</taxon>
        <taxon>Phoeniceae</taxon>
        <taxon>Phoenix</taxon>
    </lineage>
</organism>
<dbReference type="RefSeq" id="XP_038978260.1">
    <property type="nucleotide sequence ID" value="XM_039122332.1"/>
</dbReference>